<dbReference type="RefSeq" id="WP_021691163.1">
    <property type="nucleotide sequence ID" value="NZ_BASZ01000008.1"/>
</dbReference>
<evidence type="ECO:0000259" key="1">
    <source>
        <dbReference type="Pfam" id="PF00296"/>
    </source>
</evidence>
<dbReference type="OrthoDB" id="5728724at2"/>
<dbReference type="GO" id="GO:0016705">
    <property type="term" value="F:oxidoreductase activity, acting on paired donors, with incorporation or reduction of molecular oxygen"/>
    <property type="evidence" value="ECO:0007669"/>
    <property type="project" value="InterPro"/>
</dbReference>
<dbReference type="PANTHER" id="PTHR30011:SF32">
    <property type="entry name" value="CONSERVED PROTEIN"/>
    <property type="match status" value="1"/>
</dbReference>
<dbReference type="PANTHER" id="PTHR30011">
    <property type="entry name" value="ALKANESULFONATE MONOOXYGENASE-RELATED"/>
    <property type="match status" value="1"/>
</dbReference>
<accession>U2YNF6</accession>
<dbReference type="SUPFAM" id="SSF51679">
    <property type="entry name" value="Bacterial luciferase-like"/>
    <property type="match status" value="1"/>
</dbReference>
<dbReference type="NCBIfam" id="TIGR03619">
    <property type="entry name" value="F420_Rv2161c"/>
    <property type="match status" value="1"/>
</dbReference>
<proteinExistence type="predicted"/>
<protein>
    <submittedName>
        <fullName evidence="2">Putative oxidoreductase</fullName>
    </submittedName>
</protein>
<dbReference type="InterPro" id="IPR051260">
    <property type="entry name" value="Diverse_substr_monoxygenases"/>
</dbReference>
<evidence type="ECO:0000313" key="2">
    <source>
        <dbReference type="EMBL" id="GAD50345.1"/>
    </source>
</evidence>
<dbReference type="AlphaFoldDB" id="U2YNF6"/>
<evidence type="ECO:0000313" key="3">
    <source>
        <dbReference type="Proteomes" id="UP000016568"/>
    </source>
</evidence>
<feature type="domain" description="Luciferase-like" evidence="1">
    <location>
        <begin position="12"/>
        <end position="230"/>
    </location>
</feature>
<reference evidence="2 3" key="1">
    <citation type="submission" date="2013-09" db="EMBL/GenBank/DDBJ databases">
        <title>Whole genome shotgun sequence of Novosphingobium tardaugens NBRC 16725.</title>
        <authorList>
            <person name="Isaki S."/>
            <person name="Hosoyama A."/>
            <person name="Tsuchikane K."/>
            <person name="Katsumata H."/>
            <person name="Ando Y."/>
            <person name="Yamazaki S."/>
            <person name="Fujita N."/>
        </authorList>
    </citation>
    <scope>NUCLEOTIDE SEQUENCE [LARGE SCALE GENOMIC DNA]</scope>
    <source>
        <strain evidence="2 3">NBRC 16725</strain>
    </source>
</reference>
<name>U2YNF6_9SPHN</name>
<keyword evidence="3" id="KW-1185">Reference proteome</keyword>
<comment type="caution">
    <text evidence="2">The sequence shown here is derived from an EMBL/GenBank/DDBJ whole genome shotgun (WGS) entry which is preliminary data.</text>
</comment>
<dbReference type="InterPro" id="IPR036661">
    <property type="entry name" value="Luciferase-like_sf"/>
</dbReference>
<dbReference type="InterPro" id="IPR019921">
    <property type="entry name" value="Lucif-like_OxRdtase_Rv2161c"/>
</dbReference>
<organism evidence="2 3">
    <name type="scientific">Caenibius tardaugens NBRC 16725</name>
    <dbReference type="NCBI Taxonomy" id="1219035"/>
    <lineage>
        <taxon>Bacteria</taxon>
        <taxon>Pseudomonadati</taxon>
        <taxon>Pseudomonadota</taxon>
        <taxon>Alphaproteobacteria</taxon>
        <taxon>Sphingomonadales</taxon>
        <taxon>Erythrobacteraceae</taxon>
        <taxon>Caenibius</taxon>
    </lineage>
</organism>
<dbReference type="eggNOG" id="COG2141">
    <property type="taxonomic scope" value="Bacteria"/>
</dbReference>
<gene>
    <name evidence="2" type="ORF">NT2_08_01320</name>
</gene>
<dbReference type="Pfam" id="PF00296">
    <property type="entry name" value="Bac_luciferase"/>
    <property type="match status" value="1"/>
</dbReference>
<dbReference type="KEGG" id="ntd:EGO55_03565"/>
<sequence length="291" mass="32663">MKFWQMVNWIEVDQLIPLAQFAEELGFEGVMNSDHAVYPKTVLAEYPYSPDGKAMMSPDWPYPDAWVTIAAMAAVTKRLKFSTSIYVLPLRNVFEVAKATGTLALMSDNRFILGAGLGWMKDEFDIYGVEFKTRARRTDEMIDVLRKLWEGGMVEHHGDFYDFPPLQIAPEPTQTVPVFLGGSSAPALKRAATRGDGWIGAGNTPEEVPALMAEFTRLREEAGRAHLPFETLIGLSTPPDLDTFKRLHDQGMTAGISYPFFFSLGLHSSLDDKKRVMEQFAKAFIRPFENA</sequence>
<dbReference type="Gene3D" id="3.20.20.30">
    <property type="entry name" value="Luciferase-like domain"/>
    <property type="match status" value="1"/>
</dbReference>
<dbReference type="EMBL" id="BASZ01000008">
    <property type="protein sequence ID" value="GAD50345.1"/>
    <property type="molecule type" value="Genomic_DNA"/>
</dbReference>
<dbReference type="InterPro" id="IPR011251">
    <property type="entry name" value="Luciferase-like_dom"/>
</dbReference>
<dbReference type="Proteomes" id="UP000016568">
    <property type="component" value="Unassembled WGS sequence"/>
</dbReference>